<sequence length="291" mass="33150">MTFQNLMENGLLKGLDENGPYKKALDLGLNEKLMNIFSCDLTDVKYRFERGIPVSIVQCVQCTLFRGKRNIPGNIFSCIDGYRVKQYLRSNDEAFETWFRASLKVIELFQTLGAQAVRNNDMDKFWRIQKAAKDIANGWTFVFANKKAAKAILLGSSKEADEKAVEQAKWIIAQMKDVINNFSSRDTPDEINVESQTLIFTAMIELRMKEFGIDIGDITQLFELDTSKKEIYECMAITLGKGFIKKGGDLDSNEMRQIRENFFSKGRKTTVGTKSARGGKKGRKRGKNRKK</sequence>
<reference evidence="3" key="1">
    <citation type="submission" date="2020-02" db="EMBL/GenBank/DDBJ databases">
        <authorList>
            <person name="Hongo Y."/>
            <person name="Kimura K."/>
            <person name="Takaki Y."/>
            <person name="Tomaru Y."/>
        </authorList>
    </citation>
    <scope>NUCLEOTIDE SEQUENCE</scope>
    <source>
        <strain evidence="3">NIES-3715</strain>
    </source>
</reference>
<evidence type="ECO:0000313" key="4">
    <source>
        <dbReference type="Proteomes" id="UP001054902"/>
    </source>
</evidence>
<feature type="compositionally biased region" description="Basic residues" evidence="1">
    <location>
        <begin position="277"/>
        <end position="291"/>
    </location>
</feature>
<dbReference type="Proteomes" id="UP001054902">
    <property type="component" value="Unassembled WGS sequence"/>
</dbReference>
<evidence type="ECO:0000313" key="3">
    <source>
        <dbReference type="EMBL" id="GFH50006.1"/>
    </source>
</evidence>
<evidence type="ECO:0000313" key="2">
    <source>
        <dbReference type="EMBL" id="GFH50003.1"/>
    </source>
</evidence>
<name>A0AAD3CPX5_9STRA</name>
<proteinExistence type="predicted"/>
<evidence type="ECO:0000256" key="1">
    <source>
        <dbReference type="SAM" id="MobiDB-lite"/>
    </source>
</evidence>
<keyword evidence="4" id="KW-1185">Reference proteome</keyword>
<dbReference type="EMBL" id="BLLK01000038">
    <property type="protein sequence ID" value="GFH50003.1"/>
    <property type="molecule type" value="Genomic_DNA"/>
</dbReference>
<feature type="region of interest" description="Disordered" evidence="1">
    <location>
        <begin position="261"/>
        <end position="291"/>
    </location>
</feature>
<gene>
    <name evidence="2" type="ORF">CTEN210_06479</name>
    <name evidence="3" type="ORF">CTEN210_06482</name>
</gene>
<organism evidence="3 4">
    <name type="scientific">Chaetoceros tenuissimus</name>
    <dbReference type="NCBI Taxonomy" id="426638"/>
    <lineage>
        <taxon>Eukaryota</taxon>
        <taxon>Sar</taxon>
        <taxon>Stramenopiles</taxon>
        <taxon>Ochrophyta</taxon>
        <taxon>Bacillariophyta</taxon>
        <taxon>Coscinodiscophyceae</taxon>
        <taxon>Chaetocerotophycidae</taxon>
        <taxon>Chaetocerotales</taxon>
        <taxon>Chaetocerotaceae</taxon>
        <taxon>Chaetoceros</taxon>
    </lineage>
</organism>
<protein>
    <submittedName>
        <fullName evidence="3">Uncharacterized protein</fullName>
    </submittedName>
</protein>
<reference evidence="3 4" key="2">
    <citation type="journal article" date="2021" name="Sci. Rep.">
        <title>The genome of the diatom Chaetoceros tenuissimus carries an ancient integrated fragment of an extant virus.</title>
        <authorList>
            <person name="Hongo Y."/>
            <person name="Kimura K."/>
            <person name="Takaki Y."/>
            <person name="Yoshida Y."/>
            <person name="Baba S."/>
            <person name="Kobayashi G."/>
            <person name="Nagasaki K."/>
            <person name="Hano T."/>
            <person name="Tomaru Y."/>
        </authorList>
    </citation>
    <scope>NUCLEOTIDE SEQUENCE [LARGE SCALE GENOMIC DNA]</scope>
    <source>
        <strain evidence="3 4">NIES-3715</strain>
    </source>
</reference>
<comment type="caution">
    <text evidence="3">The sequence shown here is derived from an EMBL/GenBank/DDBJ whole genome shotgun (WGS) entry which is preliminary data.</text>
</comment>
<dbReference type="EMBL" id="BLLK01000038">
    <property type="protein sequence ID" value="GFH50006.1"/>
    <property type="molecule type" value="Genomic_DNA"/>
</dbReference>
<dbReference type="AlphaFoldDB" id="A0AAD3CPX5"/>
<accession>A0AAD3CPX5</accession>